<name>A0AAD8UUV5_BABGI</name>
<evidence type="ECO:0000256" key="2">
    <source>
        <dbReference type="ARBA" id="ARBA00022771"/>
    </source>
</evidence>
<dbReference type="GO" id="GO:0007033">
    <property type="term" value="P:vacuole organization"/>
    <property type="evidence" value="ECO:0007669"/>
    <property type="project" value="TreeGrafter"/>
</dbReference>
<dbReference type="InterPro" id="IPR013083">
    <property type="entry name" value="Znf_RING/FYVE/PHD"/>
</dbReference>
<dbReference type="InterPro" id="IPR007810">
    <property type="entry name" value="Pep3/Vps18_beta-prop"/>
</dbReference>
<feature type="domain" description="Pep3/Vps18 RING C-terminal" evidence="7">
    <location>
        <begin position="858"/>
        <end position="933"/>
    </location>
</feature>
<feature type="domain" description="Pep3/Vps18 beta-propeller" evidence="6">
    <location>
        <begin position="20"/>
        <end position="376"/>
    </location>
</feature>
<evidence type="ECO:0000313" key="8">
    <source>
        <dbReference type="EMBL" id="KAK1443969.1"/>
    </source>
</evidence>
<dbReference type="AlphaFoldDB" id="A0AAD8UUV5"/>
<dbReference type="Gene3D" id="3.30.40.10">
    <property type="entry name" value="Zinc/RING finger domain, C3HC4 (zinc finger)"/>
    <property type="match status" value="1"/>
</dbReference>
<keyword evidence="4" id="KW-0472">Membrane</keyword>
<dbReference type="Proteomes" id="UP001230268">
    <property type="component" value="Unassembled WGS sequence"/>
</dbReference>
<evidence type="ECO:0000256" key="5">
    <source>
        <dbReference type="ARBA" id="ARBA00029433"/>
    </source>
</evidence>
<keyword evidence="2" id="KW-0863">Zinc-finger</keyword>
<dbReference type="SUPFAM" id="SSF57850">
    <property type="entry name" value="RING/U-box"/>
    <property type="match status" value="1"/>
</dbReference>
<dbReference type="EMBL" id="JAVEPI010000002">
    <property type="protein sequence ID" value="KAK1443969.1"/>
    <property type="molecule type" value="Genomic_DNA"/>
</dbReference>
<sequence>MSVKVFGEPLTLKALPLGGISTFEVSNRSLWFGLNDGRILRHFCEDSSSSQETKTNTVVSEYATLHHAESNTASDVQHLFVDAKSFHVIACFSSGEHWYFNFQGKDPIFLTSLKGIHVRSICFTDATTEDSTGPILIGTQNGIIIEGRINYKKTTFSFKKKYYVPGGEPVLDIFIVPIIYKDCRTHVIIALSTRCLYEFFGGISLEATLTKYTNDVKNPLRYEVPLAGPAGQLLVEERDDGSHEIFWTNATGIVHANIPYRIGDDAEYCLPKRPKVITYPRGPKRPHTSLQESRIHQGKTFMRSPATHIPRSVVVSNNTVFLLFEDSISVVNTIVGEQVATLSLPQEKFGKARCLAQDPINGETWMLTGKGVYEVILKDDTHDAWQHHLMKGDTERALAFCKTPAQRDSVLLKAAYEFYEQGRFVDAARMFGQLDGTNPEFDNICLNFLKKEQEAALLEYVSLKMKQRRWFTHDPRFVIITVWIIEMLSYRYRDLCLTIEAASAIDEATMDDLCKKREDFKKHLLSTVGSLAHVDDMSSAISFLMQTMMGCGQECVEFAKMKRDYTNIICYLVSSGHTESAFHELFNVPPGEKRESLLLRFSPLLFMNEPHLFHKKSFGKLEHTILIPVILLPLMMESSRYLPHSITIAEKMLSDGEYKDEYTKSLLWCCYIILLANLETPDELFKVLSSCNMDFSNSDLDIALRYLKRKSLLSPGWKVPFIMLQSMCGLHDDALEMALAQGDIRLAEECANRPSDCFARRRLWRLILTHYTTRDDVPLHLILERSNGILSVNDLLHLVKPEIHMGQLKEIIEKYINSYEENLQDRRREIEHLCTCIEEAKYEMQMAAKRYVSISENKECIVCGSVLTSSSFIVFPCSHMFHLNCVSNTLRRLLDGAELLQIEQLHNRFIKVGDKKSVKEYHEFLSKACLICGHNVEILANKPFISKGEMDQIELWNIT</sequence>
<evidence type="ECO:0000256" key="3">
    <source>
        <dbReference type="ARBA" id="ARBA00022833"/>
    </source>
</evidence>
<dbReference type="GO" id="GO:0008270">
    <property type="term" value="F:zinc ion binding"/>
    <property type="evidence" value="ECO:0007669"/>
    <property type="project" value="UniProtKB-KW"/>
</dbReference>
<dbReference type="GO" id="GO:0048284">
    <property type="term" value="P:organelle fusion"/>
    <property type="evidence" value="ECO:0007669"/>
    <property type="project" value="TreeGrafter"/>
</dbReference>
<dbReference type="GO" id="GO:0030674">
    <property type="term" value="F:protein-macromolecule adaptor activity"/>
    <property type="evidence" value="ECO:0007669"/>
    <property type="project" value="TreeGrafter"/>
</dbReference>
<evidence type="ECO:0000256" key="1">
    <source>
        <dbReference type="ARBA" id="ARBA00022723"/>
    </source>
</evidence>
<evidence type="ECO:0000259" key="7">
    <source>
        <dbReference type="Pfam" id="PF26148"/>
    </source>
</evidence>
<gene>
    <name evidence="8" type="ORF">BgAZ_208450</name>
</gene>
<dbReference type="GO" id="GO:0006904">
    <property type="term" value="P:vesicle docking involved in exocytosis"/>
    <property type="evidence" value="ECO:0007669"/>
    <property type="project" value="TreeGrafter"/>
</dbReference>
<dbReference type="GO" id="GO:0007032">
    <property type="term" value="P:endosome organization"/>
    <property type="evidence" value="ECO:0007669"/>
    <property type="project" value="TreeGrafter"/>
</dbReference>
<dbReference type="Pfam" id="PF05131">
    <property type="entry name" value="Pep3_Vps18"/>
    <property type="match status" value="1"/>
</dbReference>
<evidence type="ECO:0000313" key="9">
    <source>
        <dbReference type="Proteomes" id="UP001230268"/>
    </source>
</evidence>
<protein>
    <submittedName>
        <fullName evidence="8">Vacuolar protein sorting-associated protein</fullName>
    </submittedName>
</protein>
<comment type="caution">
    <text evidence="8">The sequence shown here is derived from an EMBL/GenBank/DDBJ whole genome shotgun (WGS) entry which is preliminary data.</text>
</comment>
<comment type="subcellular location">
    <subcellularLocation>
        <location evidence="5">Endomembrane system</location>
        <topology evidence="5">Peripheral membrane protein</topology>
        <orientation evidence="5">Cytoplasmic side</orientation>
    </subcellularLocation>
</comment>
<dbReference type="GO" id="GO:0030897">
    <property type="term" value="C:HOPS complex"/>
    <property type="evidence" value="ECO:0007669"/>
    <property type="project" value="TreeGrafter"/>
</dbReference>
<dbReference type="PANTHER" id="PTHR23323:SF26">
    <property type="entry name" value="VACUOLAR PROTEIN SORTING-ASSOCIATED PROTEIN 18 HOMOLOG"/>
    <property type="match status" value="1"/>
</dbReference>
<dbReference type="PANTHER" id="PTHR23323">
    <property type="entry name" value="VACUOLAR PROTEIN SORTING-ASSOCIATED PROTEIN"/>
    <property type="match status" value="1"/>
</dbReference>
<evidence type="ECO:0000256" key="4">
    <source>
        <dbReference type="ARBA" id="ARBA00023136"/>
    </source>
</evidence>
<dbReference type="GO" id="GO:0005768">
    <property type="term" value="C:endosome"/>
    <property type="evidence" value="ECO:0007669"/>
    <property type="project" value="TreeGrafter"/>
</dbReference>
<accession>A0AAD8UUV5</accession>
<evidence type="ECO:0000259" key="6">
    <source>
        <dbReference type="Pfam" id="PF05131"/>
    </source>
</evidence>
<keyword evidence="9" id="KW-1185">Reference proteome</keyword>
<keyword evidence="1" id="KW-0479">Metal-binding</keyword>
<dbReference type="Pfam" id="PF26148">
    <property type="entry name" value="VPS18_RING_C"/>
    <property type="match status" value="1"/>
</dbReference>
<dbReference type="InterPro" id="IPR058919">
    <property type="entry name" value="Pep3/Vps18_RING_C"/>
</dbReference>
<proteinExistence type="predicted"/>
<organism evidence="8 9">
    <name type="scientific">Babesia gibsoni</name>
    <dbReference type="NCBI Taxonomy" id="33632"/>
    <lineage>
        <taxon>Eukaryota</taxon>
        <taxon>Sar</taxon>
        <taxon>Alveolata</taxon>
        <taxon>Apicomplexa</taxon>
        <taxon>Aconoidasida</taxon>
        <taxon>Piroplasmida</taxon>
        <taxon>Babesiidae</taxon>
        <taxon>Babesia</taxon>
    </lineage>
</organism>
<reference evidence="8" key="1">
    <citation type="submission" date="2023-08" db="EMBL/GenBank/DDBJ databases">
        <title>Draft sequence of the Babesia gibsoni genome.</title>
        <authorList>
            <person name="Yamagishi J.Y."/>
            <person name="Xuan X.X."/>
        </authorList>
    </citation>
    <scope>NUCLEOTIDE SEQUENCE</scope>
    <source>
        <strain evidence="8">Azabu</strain>
    </source>
</reference>
<keyword evidence="3" id="KW-0862">Zinc</keyword>